<evidence type="ECO:0000256" key="1">
    <source>
        <dbReference type="ARBA" id="ARBA00022741"/>
    </source>
</evidence>
<organism evidence="7 8">
    <name type="scientific">Luteolibacter ambystomatis</name>
    <dbReference type="NCBI Taxonomy" id="2824561"/>
    <lineage>
        <taxon>Bacteria</taxon>
        <taxon>Pseudomonadati</taxon>
        <taxon>Verrucomicrobiota</taxon>
        <taxon>Verrucomicrobiia</taxon>
        <taxon>Verrucomicrobiales</taxon>
        <taxon>Verrucomicrobiaceae</taxon>
        <taxon>Luteolibacter</taxon>
    </lineage>
</organism>
<keyword evidence="2 3" id="KW-0067">ATP-binding</keyword>
<dbReference type="PROSITE" id="PS50901">
    <property type="entry name" value="FTSK"/>
    <property type="match status" value="2"/>
</dbReference>
<dbReference type="InterPro" id="IPR002543">
    <property type="entry name" value="FtsK_dom"/>
</dbReference>
<dbReference type="RefSeq" id="WP_211630217.1">
    <property type="nucleotide sequence ID" value="NZ_CP073100.1"/>
</dbReference>
<keyword evidence="8" id="KW-1185">Reference proteome</keyword>
<dbReference type="KEGG" id="lamb:KBB96_14780"/>
<sequence>MPTANDPIDPGEVLGRLSRLKDGVTHTVAREQELMKSREEQRVRVIRQISARENTDSQTLNGQVEELRKEHKHALELQQAIYEARRIKIQNAYHGSRTSLSGRMQLVKDQKVRSTHGAMVADRQRRQKEVAAAGEKHEAFKNLLAGDLQVREEAKISLKKALRSFAPLLLRNTDIHDKAAVKAAAVGTAEEVRAALQADVEEARAAAEAAHRLPLAKLFRFVPWIALAVIAAGVHYWLSRSGTPLMPGLAITEGILAAVWLLALGLSWSTGSRGAKALQSALINAQAARALSGARVAELKAEVEQQEHDQNSRISEVFGEADTELRKLTAEEMKKLDQKHARLPAKLDKLHQRNLANLNRRHEAALGMSHSDSAEVALQRSHERDDAMAVIESAINQTLGELEQPWVAEMVPLKEQLDALEGPADARYPDWTHDLCESWEPPMETPAAIRIGRIAVDLNNLPDGIPKTQRLALPGPPKFQVPLALGFPQHGSLMIETNGDPAAAIDAINGIALRLLASLPPGRSSFVFIDPVGLGRGFAGLMHLSDYEETLITHRIWTQTTQIEERLAELCEHIEKVIQMYLRNEYATIADYNEQAGSVAEKYRFLVIAGLPTAFSETAAKRLRSIAASGARCGVHLLIQCDRSQPIESSLDEELKRACLRVTLERGKFRLSDTSYGTGEVTFDTPPSDDDASTLIHRIGQASIDSNRVQVPFSQITPPVEERWTHDTSEELRVPVGRAGAKKLQMLAIGKGTRQHVLVAGKTGSGKSTLFHVIITNLALWCGPEQVEFYLVDFKKGVEFKCYGTKRLPHAKVVAIESDREFALSVLQQVDHELKRRGELFRKAGSQDLASYNRHGSPLPRTLLLIDEFQEFFTEDDAVAQEASLLLDRIVRQGRAFGIHVLLGSQTLGGAYTLARATLGQMVIRIALQCNEADAHLIMDEDNPAPRLLTRPGEGIYNDQAGALAANSPFQIVWLSEQERDKLLDEVAALGRKHAEFPAAPIVFEGNAPAEIRDNAELAAALRTRPTTRPAAGRAWLGAPNSIKGPTEARFQRQSGSHLLVVGQSGERTFSLLLVSILSLASQYPAGQAEFFILDPNAAALPGEESFQRLTAMLPHKVRIGGPAEAAVLMTELNATLESRAAGTPADSPEIFLIVRDLQRFKALRPEDDFRFSMDDDASAASASQILANVLNEGGPAGIHVLASTDTWNNVSRWIPRKLMAEFEMRVLFQMSANDSANLIDGPAASGLGLHRALFHNEHLGSDETFRPYALPDDEWLEETKARLQN</sequence>
<feature type="transmembrane region" description="Helical" evidence="5">
    <location>
        <begin position="221"/>
        <end position="238"/>
    </location>
</feature>
<keyword evidence="1 3" id="KW-0547">Nucleotide-binding</keyword>
<feature type="coiled-coil region" evidence="4">
    <location>
        <begin position="186"/>
        <end position="213"/>
    </location>
</feature>
<dbReference type="SUPFAM" id="SSF52540">
    <property type="entry name" value="P-loop containing nucleoside triphosphate hydrolases"/>
    <property type="match status" value="1"/>
</dbReference>
<dbReference type="Proteomes" id="UP000676169">
    <property type="component" value="Chromosome"/>
</dbReference>
<evidence type="ECO:0000256" key="3">
    <source>
        <dbReference type="PROSITE-ProRule" id="PRU00289"/>
    </source>
</evidence>
<evidence type="ECO:0000256" key="4">
    <source>
        <dbReference type="SAM" id="Coils"/>
    </source>
</evidence>
<dbReference type="EMBL" id="CP073100">
    <property type="protein sequence ID" value="QUE50128.1"/>
    <property type="molecule type" value="Genomic_DNA"/>
</dbReference>
<feature type="domain" description="FtsK" evidence="6">
    <location>
        <begin position="1044"/>
        <end position="1238"/>
    </location>
</feature>
<keyword evidence="5" id="KW-1133">Transmembrane helix</keyword>
<accession>A0A975IYQ4</accession>
<name>A0A975IYQ4_9BACT</name>
<dbReference type="Gene3D" id="3.40.50.300">
    <property type="entry name" value="P-loop containing nucleotide triphosphate hydrolases"/>
    <property type="match status" value="3"/>
</dbReference>
<dbReference type="GO" id="GO:0005524">
    <property type="term" value="F:ATP binding"/>
    <property type="evidence" value="ECO:0007669"/>
    <property type="project" value="UniProtKB-UniRule"/>
</dbReference>
<dbReference type="Pfam" id="PF01580">
    <property type="entry name" value="FtsK_SpoIIIE"/>
    <property type="match status" value="1"/>
</dbReference>
<feature type="transmembrane region" description="Helical" evidence="5">
    <location>
        <begin position="245"/>
        <end position="268"/>
    </location>
</feature>
<evidence type="ECO:0000313" key="7">
    <source>
        <dbReference type="EMBL" id="QUE50128.1"/>
    </source>
</evidence>
<dbReference type="PANTHER" id="PTHR22683:SF41">
    <property type="entry name" value="DNA TRANSLOCASE FTSK"/>
    <property type="match status" value="1"/>
</dbReference>
<dbReference type="CDD" id="cd01127">
    <property type="entry name" value="TrwB_TraG_TraD_VirD4"/>
    <property type="match status" value="1"/>
</dbReference>
<dbReference type="InterPro" id="IPR027417">
    <property type="entry name" value="P-loop_NTPase"/>
</dbReference>
<feature type="domain" description="FtsK" evidence="6">
    <location>
        <begin position="741"/>
        <end position="937"/>
    </location>
</feature>
<feature type="binding site" evidence="3">
    <location>
        <begin position="761"/>
        <end position="768"/>
    </location>
    <ligand>
        <name>ATP</name>
        <dbReference type="ChEBI" id="CHEBI:30616"/>
    </ligand>
</feature>
<protein>
    <submittedName>
        <fullName evidence="7">ATP-binding protein</fullName>
    </submittedName>
</protein>
<reference evidence="7" key="1">
    <citation type="submission" date="2021-04" db="EMBL/GenBank/DDBJ databases">
        <title>Luteolibacter sp. 32A isolated from the skin of an Anderson's salamander (Ambystoma andersonii).</title>
        <authorList>
            <person name="Spergser J."/>
            <person name="Busse H.-J."/>
        </authorList>
    </citation>
    <scope>NUCLEOTIDE SEQUENCE</scope>
    <source>
        <strain evidence="7">32A</strain>
    </source>
</reference>
<feature type="binding site" evidence="3">
    <location>
        <begin position="1063"/>
        <end position="1070"/>
    </location>
    <ligand>
        <name>ATP</name>
        <dbReference type="ChEBI" id="CHEBI:30616"/>
    </ligand>
</feature>
<keyword evidence="5" id="KW-0472">Membrane</keyword>
<evidence type="ECO:0000256" key="2">
    <source>
        <dbReference type="ARBA" id="ARBA00022840"/>
    </source>
</evidence>
<keyword evidence="5" id="KW-0812">Transmembrane</keyword>
<proteinExistence type="predicted"/>
<evidence type="ECO:0000256" key="5">
    <source>
        <dbReference type="SAM" id="Phobius"/>
    </source>
</evidence>
<evidence type="ECO:0000313" key="8">
    <source>
        <dbReference type="Proteomes" id="UP000676169"/>
    </source>
</evidence>
<dbReference type="InterPro" id="IPR050206">
    <property type="entry name" value="FtsK/SpoIIIE/SftA"/>
</dbReference>
<gene>
    <name evidence="7" type="ORF">KBB96_14780</name>
</gene>
<dbReference type="PANTHER" id="PTHR22683">
    <property type="entry name" value="SPORULATION PROTEIN RELATED"/>
    <property type="match status" value="1"/>
</dbReference>
<dbReference type="GO" id="GO:0003677">
    <property type="term" value="F:DNA binding"/>
    <property type="evidence" value="ECO:0007669"/>
    <property type="project" value="InterPro"/>
</dbReference>
<evidence type="ECO:0000259" key="6">
    <source>
        <dbReference type="PROSITE" id="PS50901"/>
    </source>
</evidence>
<keyword evidence="4" id="KW-0175">Coiled coil</keyword>